<dbReference type="RefSeq" id="WP_046922261.1">
    <property type="nucleotide sequence ID" value="NZ_AYYL01000005.1"/>
</dbReference>
<protein>
    <recommendedName>
        <fullName evidence="3">Lipoprotein</fullName>
    </recommendedName>
</protein>
<dbReference type="PROSITE" id="PS51257">
    <property type="entry name" value="PROKAR_LIPOPROTEIN"/>
    <property type="match status" value="1"/>
</dbReference>
<feature type="region of interest" description="Disordered" evidence="1">
    <location>
        <begin position="22"/>
        <end position="97"/>
    </location>
</feature>
<dbReference type="EMBL" id="FOPI01000011">
    <property type="protein sequence ID" value="SFG31906.1"/>
    <property type="molecule type" value="Genomic_DNA"/>
</dbReference>
<sequence>MKKELKLFGILLVSGLILGACSNQKKDEKTSNESEKTSSVASVKTKKSQEKSQSSVSVKKDASTSSAGSVSDASSSSGSNLEARETSTSSPTLDLNNNRLSELNASMRNNLGNILLPSSNGLDSAPGYLNMRYTGDANNFSVDYIVSYSPYGLNDGAISGHVPYATFVKKTYDSESAAANDVPYQSSDSSSGLPTVDLGHGISGVMDSGAGQRYLQWNEGRWSFVVHASAVVGEDPVPTAQHVVDLLERYYLPAPSTKGGGQFEATASENVLTWNKGNVLYTLKGKNIDTLVKMAASVK</sequence>
<dbReference type="OrthoDB" id="2138638at2"/>
<name>A0A1I2R243_9LACO</name>
<organism evidence="2">
    <name type="scientific">Ligilactobacillus ruminis DSM 20403 = NBRC 102161</name>
    <dbReference type="NCBI Taxonomy" id="1423798"/>
    <lineage>
        <taxon>Bacteria</taxon>
        <taxon>Bacillati</taxon>
        <taxon>Bacillota</taxon>
        <taxon>Bacilli</taxon>
        <taxon>Lactobacillales</taxon>
        <taxon>Lactobacillaceae</taxon>
        <taxon>Ligilactobacillus</taxon>
    </lineage>
</organism>
<evidence type="ECO:0008006" key="3">
    <source>
        <dbReference type="Google" id="ProtNLM"/>
    </source>
</evidence>
<evidence type="ECO:0000313" key="2">
    <source>
        <dbReference type="EMBL" id="SFG31906.1"/>
    </source>
</evidence>
<gene>
    <name evidence="2" type="ORF">SAMN02910432_00848</name>
</gene>
<feature type="compositionally biased region" description="Basic and acidic residues" evidence="1">
    <location>
        <begin position="24"/>
        <end position="36"/>
    </location>
</feature>
<dbReference type="AlphaFoldDB" id="A0A1I2R243"/>
<proteinExistence type="predicted"/>
<evidence type="ECO:0000256" key="1">
    <source>
        <dbReference type="SAM" id="MobiDB-lite"/>
    </source>
</evidence>
<feature type="compositionally biased region" description="Low complexity" evidence="1">
    <location>
        <begin position="51"/>
        <end position="79"/>
    </location>
</feature>
<accession>A0A1I2R243</accession>
<dbReference type="Proteomes" id="UP000182635">
    <property type="component" value="Unassembled WGS sequence"/>
</dbReference>
<reference evidence="2" key="1">
    <citation type="submission" date="2016-10" db="EMBL/GenBank/DDBJ databases">
        <authorList>
            <person name="de Groot N.N."/>
        </authorList>
    </citation>
    <scope>NUCLEOTIDE SEQUENCE [LARGE SCALE GENOMIC DNA]</scope>
    <source>
        <strain evidence="2">DSM 20403</strain>
    </source>
</reference>
<feature type="compositionally biased region" description="Polar residues" evidence="1">
    <location>
        <begin position="86"/>
        <end position="97"/>
    </location>
</feature>